<sequence>MLLLTAVNEILPKLGERPVTSIEAKSPTLSIILPQIDAEIDLVLQTGWWFNTCYGIELFPDSEQGLVVPDDCLSFYPDRSYPDIVARDGKFYDTSKRSYLFTDKVRGTLIQRVGFEQLPESAARFILYSALVTIYATDIGLEQVVQLWRQYAQQAQANMEQEHLRHRHYSVKQNPRYARLRRAMRG</sequence>
<reference evidence="1 2" key="1">
    <citation type="submission" date="2013-09" db="EMBL/GenBank/DDBJ databases">
        <title>Genomic characterization of Ralstonia solanacearum phage phiRSB3.</title>
        <authorList>
            <person name="Kawasaki T."/>
            <person name="Matsunami M."/>
            <person name="Fujie M."/>
            <person name="Yamada T."/>
        </authorList>
    </citation>
    <scope>NUCLEOTIDE SEQUENCE [LARGE SCALE GENOMIC DNA]</scope>
</reference>
<dbReference type="InterPro" id="IPR033767">
    <property type="entry name" value="Tail_Gp11"/>
</dbReference>
<dbReference type="Pfam" id="PF17212">
    <property type="entry name" value="Tube"/>
    <property type="match status" value="1"/>
</dbReference>
<proteinExistence type="predicted"/>
<dbReference type="GeneID" id="17699664"/>
<accession>U3TK88</accession>
<dbReference type="Proteomes" id="UP000016888">
    <property type="component" value="Segment"/>
</dbReference>
<evidence type="ECO:0000313" key="1">
    <source>
        <dbReference type="EMBL" id="BAN92348.1"/>
    </source>
</evidence>
<dbReference type="EMBL" id="AB854109">
    <property type="protein sequence ID" value="BAN92348.1"/>
    <property type="molecule type" value="Genomic_DNA"/>
</dbReference>
<dbReference type="KEGG" id="vg:17699664"/>
<evidence type="ECO:0000313" key="2">
    <source>
        <dbReference type="Proteomes" id="UP000016888"/>
    </source>
</evidence>
<dbReference type="RefSeq" id="YP_008853925.1">
    <property type="nucleotide sequence ID" value="NC_022917.1"/>
</dbReference>
<keyword evidence="2" id="KW-1185">Reference proteome</keyword>
<protein>
    <submittedName>
        <fullName evidence="1">Putative tail tubular protein</fullName>
    </submittedName>
</protein>
<name>U3TK88_9CAUD</name>
<organism evidence="1 2">
    <name type="scientific">Ralstonia phage RSB3</name>
    <dbReference type="NCBI Taxonomy" id="1402875"/>
    <lineage>
        <taxon>Viruses</taxon>
        <taxon>Duplodnaviria</taxon>
        <taxon>Heunggongvirae</taxon>
        <taxon>Uroviricota</taxon>
        <taxon>Caudoviricetes</taxon>
        <taxon>Autographivirales</taxon>
        <taxon>Autoscriptoviridae</taxon>
        <taxon>Jiaoyazivirus</taxon>
        <taxon>Jiaoyazivirus RSB3</taxon>
    </lineage>
</organism>
<dbReference type="OrthoDB" id="8156at10239"/>